<accession>A0ABY9U2Z3</accession>
<dbReference type="InterPro" id="IPR023753">
    <property type="entry name" value="FAD/NAD-binding_dom"/>
</dbReference>
<evidence type="ECO:0000256" key="8">
    <source>
        <dbReference type="ARBA" id="ARBA00023157"/>
    </source>
</evidence>
<keyword evidence="9 11" id="KW-0676">Redox-active center</keyword>
<dbReference type="Gene3D" id="3.30.390.30">
    <property type="match status" value="1"/>
</dbReference>
<dbReference type="SUPFAM" id="SSF55424">
    <property type="entry name" value="FAD/NAD-linked reductases, dimerisation (C-terminal) domain"/>
    <property type="match status" value="1"/>
</dbReference>
<dbReference type="Proteomes" id="UP001258994">
    <property type="component" value="Chromosome"/>
</dbReference>
<comment type="miscellaneous">
    <text evidence="11">The active site is a redox-active disulfide bond.</text>
</comment>
<dbReference type="SUPFAM" id="SSF51905">
    <property type="entry name" value="FAD/NAD(P)-binding domain"/>
    <property type="match status" value="1"/>
</dbReference>
<name>A0ABY9U2Z3_9GAMM</name>
<evidence type="ECO:0000313" key="14">
    <source>
        <dbReference type="EMBL" id="WNC74000.1"/>
    </source>
</evidence>
<sequence>MSSISCKVLVVGAGPGGYVAAIRAGQLGLDTVIVEGDRAGGTCLIRGCIPSKALIHAATRFEEINAHTGAGKLGITVSQPAQLDMPKLIDWKESIVARLSGGVESLLKKNKVNHVKGWATFSDAKNCTVETADGPVTIKAENVILANGSTATELPFLPYSENVISSTEALEQQELPNHLVVIGAGYIGLEMGIAYRKLGAKVTFIEGMDRILPLYDKELTKPVADWLKKHDVKIEYKARAQGVVDHGSDDGATLTYTDKKGIEHAIHGDKVLVTVGRRPNTKGYGLENMCIDMDGPFVKVDNQCRTAMKGVWAIGDLVGEPMLAHKASAQGEMVAEIISGLKREFNPTVIPAVCFTEPELVGVGLTPDDASAQGIKTKVGKFPFAAIGKALAMEAGSDGGFVRITAREDNHVVIGIHAVGAHVAELSNQFATAIEMGARLEDLANTIHVHPTLGEATMEAAMASLGHAIHI</sequence>
<proteinExistence type="inferred from homology"/>
<evidence type="ECO:0000259" key="12">
    <source>
        <dbReference type="Pfam" id="PF02852"/>
    </source>
</evidence>
<evidence type="ECO:0000256" key="1">
    <source>
        <dbReference type="ARBA" id="ARBA00007532"/>
    </source>
</evidence>
<reference evidence="15" key="1">
    <citation type="submission" date="2023-09" db="EMBL/GenBank/DDBJ databases">
        <authorList>
            <person name="Li S."/>
            <person name="Li X."/>
            <person name="Zhang C."/>
            <person name="Zhao Z."/>
        </authorList>
    </citation>
    <scope>NUCLEOTIDE SEQUENCE [LARGE SCALE GENOMIC DNA]</scope>
    <source>
        <strain evidence="15">SQ149</strain>
    </source>
</reference>
<dbReference type="PANTHER" id="PTHR22912">
    <property type="entry name" value="DISULFIDE OXIDOREDUCTASE"/>
    <property type="match status" value="1"/>
</dbReference>
<dbReference type="Pfam" id="PF02852">
    <property type="entry name" value="Pyr_redox_dim"/>
    <property type="match status" value="1"/>
</dbReference>
<dbReference type="InterPro" id="IPR016156">
    <property type="entry name" value="FAD/NAD-linked_Rdtase_dimer_sf"/>
</dbReference>
<evidence type="ECO:0000256" key="11">
    <source>
        <dbReference type="RuleBase" id="RU003692"/>
    </source>
</evidence>
<dbReference type="RefSeq" id="WP_348393110.1">
    <property type="nucleotide sequence ID" value="NZ_CP134145.1"/>
</dbReference>
<dbReference type="InterPro" id="IPR001100">
    <property type="entry name" value="Pyr_nuc-diS_OxRdtase"/>
</dbReference>
<dbReference type="PROSITE" id="PS00076">
    <property type="entry name" value="PYRIDINE_REDOX_1"/>
    <property type="match status" value="1"/>
</dbReference>
<evidence type="ECO:0000256" key="3">
    <source>
        <dbReference type="ARBA" id="ARBA00016961"/>
    </source>
</evidence>
<keyword evidence="5 11" id="KW-0274">FAD</keyword>
<evidence type="ECO:0000256" key="2">
    <source>
        <dbReference type="ARBA" id="ARBA00012608"/>
    </source>
</evidence>
<dbReference type="InterPro" id="IPR004099">
    <property type="entry name" value="Pyr_nucl-diS_OxRdtase_dimer"/>
</dbReference>
<comment type="similarity">
    <text evidence="1 11">Belongs to the class-I pyridine nucleotide-disulfide oxidoreductase family.</text>
</comment>
<evidence type="ECO:0000256" key="5">
    <source>
        <dbReference type="ARBA" id="ARBA00022827"/>
    </source>
</evidence>
<evidence type="ECO:0000256" key="7">
    <source>
        <dbReference type="ARBA" id="ARBA00023027"/>
    </source>
</evidence>
<gene>
    <name evidence="14" type="primary">lpdA</name>
    <name evidence="14" type="ORF">RGQ13_08410</name>
</gene>
<dbReference type="InterPro" id="IPR006258">
    <property type="entry name" value="Lipoamide_DH"/>
</dbReference>
<dbReference type="PIRSF" id="PIRSF000350">
    <property type="entry name" value="Mercury_reductase_MerA"/>
    <property type="match status" value="1"/>
</dbReference>
<comment type="cofactor">
    <cofactor evidence="11">
        <name>FAD</name>
        <dbReference type="ChEBI" id="CHEBI:57692"/>
    </cofactor>
    <text evidence="11">Binds 1 FAD per subunit.</text>
</comment>
<evidence type="ECO:0000256" key="10">
    <source>
        <dbReference type="ARBA" id="ARBA00049187"/>
    </source>
</evidence>
<keyword evidence="15" id="KW-1185">Reference proteome</keyword>
<evidence type="ECO:0000256" key="4">
    <source>
        <dbReference type="ARBA" id="ARBA00022630"/>
    </source>
</evidence>
<dbReference type="NCBIfam" id="TIGR01350">
    <property type="entry name" value="lipoamide_DH"/>
    <property type="match status" value="1"/>
</dbReference>
<dbReference type="EC" id="1.8.1.4" evidence="2 11"/>
<dbReference type="InterPro" id="IPR012999">
    <property type="entry name" value="Pyr_OxRdtase_I_AS"/>
</dbReference>
<dbReference type="PRINTS" id="PR00368">
    <property type="entry name" value="FADPNR"/>
</dbReference>
<keyword evidence="6 11" id="KW-0560">Oxidoreductase</keyword>
<feature type="domain" description="FAD/NAD(P)-binding" evidence="13">
    <location>
        <begin position="7"/>
        <end position="331"/>
    </location>
</feature>
<keyword evidence="4 11" id="KW-0285">Flavoprotein</keyword>
<dbReference type="InterPro" id="IPR036188">
    <property type="entry name" value="FAD/NAD-bd_sf"/>
</dbReference>
<dbReference type="GO" id="GO:0004148">
    <property type="term" value="F:dihydrolipoyl dehydrogenase (NADH) activity"/>
    <property type="evidence" value="ECO:0007669"/>
    <property type="project" value="UniProtKB-EC"/>
</dbReference>
<dbReference type="PRINTS" id="PR00411">
    <property type="entry name" value="PNDRDTASEI"/>
</dbReference>
<evidence type="ECO:0000259" key="13">
    <source>
        <dbReference type="Pfam" id="PF07992"/>
    </source>
</evidence>
<dbReference type="InterPro" id="IPR050151">
    <property type="entry name" value="Class-I_Pyr_Nuc-Dis_Oxidored"/>
</dbReference>
<dbReference type="Pfam" id="PF07992">
    <property type="entry name" value="Pyr_redox_2"/>
    <property type="match status" value="1"/>
</dbReference>
<keyword evidence="8" id="KW-1015">Disulfide bond</keyword>
<evidence type="ECO:0000256" key="9">
    <source>
        <dbReference type="ARBA" id="ARBA00023284"/>
    </source>
</evidence>
<evidence type="ECO:0000256" key="6">
    <source>
        <dbReference type="ARBA" id="ARBA00023002"/>
    </source>
</evidence>
<protein>
    <recommendedName>
        <fullName evidence="3 11">Dihydrolipoyl dehydrogenase</fullName>
        <ecNumber evidence="2 11">1.8.1.4</ecNumber>
    </recommendedName>
</protein>
<dbReference type="Gene3D" id="3.50.50.60">
    <property type="entry name" value="FAD/NAD(P)-binding domain"/>
    <property type="match status" value="2"/>
</dbReference>
<feature type="domain" description="Pyridine nucleotide-disulphide oxidoreductase dimerisation" evidence="12">
    <location>
        <begin position="350"/>
        <end position="461"/>
    </location>
</feature>
<dbReference type="EMBL" id="CP134145">
    <property type="protein sequence ID" value="WNC74000.1"/>
    <property type="molecule type" value="Genomic_DNA"/>
</dbReference>
<dbReference type="PANTHER" id="PTHR22912:SF160">
    <property type="entry name" value="DIHYDROLIPOYL DEHYDROGENASE"/>
    <property type="match status" value="1"/>
</dbReference>
<comment type="catalytic activity">
    <reaction evidence="10 11">
        <text>N(6)-[(R)-dihydrolipoyl]-L-lysyl-[protein] + NAD(+) = N(6)-[(R)-lipoyl]-L-lysyl-[protein] + NADH + H(+)</text>
        <dbReference type="Rhea" id="RHEA:15045"/>
        <dbReference type="Rhea" id="RHEA-COMP:10474"/>
        <dbReference type="Rhea" id="RHEA-COMP:10475"/>
        <dbReference type="ChEBI" id="CHEBI:15378"/>
        <dbReference type="ChEBI" id="CHEBI:57540"/>
        <dbReference type="ChEBI" id="CHEBI:57945"/>
        <dbReference type="ChEBI" id="CHEBI:83099"/>
        <dbReference type="ChEBI" id="CHEBI:83100"/>
        <dbReference type="EC" id="1.8.1.4"/>
    </reaction>
</comment>
<keyword evidence="7 11" id="KW-0520">NAD</keyword>
<evidence type="ECO:0000313" key="15">
    <source>
        <dbReference type="Proteomes" id="UP001258994"/>
    </source>
</evidence>
<organism evidence="14 15">
    <name type="scientific">Thalassotalea psychrophila</name>
    <dbReference type="NCBI Taxonomy" id="3065647"/>
    <lineage>
        <taxon>Bacteria</taxon>
        <taxon>Pseudomonadati</taxon>
        <taxon>Pseudomonadota</taxon>
        <taxon>Gammaproteobacteria</taxon>
        <taxon>Alteromonadales</taxon>
        <taxon>Colwelliaceae</taxon>
        <taxon>Thalassotalea</taxon>
    </lineage>
</organism>